<dbReference type="OrthoDB" id="249744at2759"/>
<dbReference type="AlphaFoldDB" id="A0A1X0NYR9"/>
<name>A0A1X0NYR9_9TRYP</name>
<sequence length="187" mass="21393">MASGSGILRLTPLRSGPLQYSVCKRFHTFNRSNPSGLRHAASYEGSLQQESGGMTCSTDDFNDQTDPGRRERESMLTLLKEQGERRIARREAFLQWQAGQREKGAAHRLLRQAKTQEKFKRHHYHTQNGRLISVSFTNEDGTSSNSDGNMNFHFVEPRRTECRSTDFLVPSSRRCETSTLNLTLQKR</sequence>
<protein>
    <submittedName>
        <fullName evidence="1">Excreted/secreted protein 23</fullName>
    </submittedName>
</protein>
<accession>A0A1X0NYR9</accession>
<dbReference type="EMBL" id="NBCO01000013">
    <property type="protein sequence ID" value="ORC89300.1"/>
    <property type="molecule type" value="Genomic_DNA"/>
</dbReference>
<dbReference type="VEuPathDB" id="TriTrypDB:TM35_000133040"/>
<dbReference type="Proteomes" id="UP000192257">
    <property type="component" value="Unassembled WGS sequence"/>
</dbReference>
<organism evidence="1 2">
    <name type="scientific">Trypanosoma theileri</name>
    <dbReference type="NCBI Taxonomy" id="67003"/>
    <lineage>
        <taxon>Eukaryota</taxon>
        <taxon>Discoba</taxon>
        <taxon>Euglenozoa</taxon>
        <taxon>Kinetoplastea</taxon>
        <taxon>Metakinetoplastina</taxon>
        <taxon>Trypanosomatida</taxon>
        <taxon>Trypanosomatidae</taxon>
        <taxon>Trypanosoma</taxon>
    </lineage>
</organism>
<gene>
    <name evidence="1" type="ORF">TM35_000133040</name>
</gene>
<proteinExistence type="predicted"/>
<keyword evidence="2" id="KW-1185">Reference proteome</keyword>
<reference evidence="1 2" key="1">
    <citation type="submission" date="2017-03" db="EMBL/GenBank/DDBJ databases">
        <title>An alternative strategy for trypanosome survival in the mammalian bloodstream revealed through genome and transcriptome analysis of the ubiquitous bovine parasite Trypanosoma (Megatrypanum) theileri.</title>
        <authorList>
            <person name="Kelly S."/>
            <person name="Ivens A."/>
            <person name="Mott A."/>
            <person name="O'Neill E."/>
            <person name="Emms D."/>
            <person name="Macleod O."/>
            <person name="Voorheis P."/>
            <person name="Matthews J."/>
            <person name="Matthews K."/>
            <person name="Carrington M."/>
        </authorList>
    </citation>
    <scope>NUCLEOTIDE SEQUENCE [LARGE SCALE GENOMIC DNA]</scope>
    <source>
        <strain evidence="1">Edinburgh</strain>
    </source>
</reference>
<evidence type="ECO:0000313" key="2">
    <source>
        <dbReference type="Proteomes" id="UP000192257"/>
    </source>
</evidence>
<dbReference type="GeneID" id="39985300"/>
<dbReference type="RefSeq" id="XP_028883366.1">
    <property type="nucleotide sequence ID" value="XM_029025520.1"/>
</dbReference>
<comment type="caution">
    <text evidence="1">The sequence shown here is derived from an EMBL/GenBank/DDBJ whole genome shotgun (WGS) entry which is preliminary data.</text>
</comment>
<evidence type="ECO:0000313" key="1">
    <source>
        <dbReference type="EMBL" id="ORC89300.1"/>
    </source>
</evidence>